<keyword evidence="4" id="KW-1185">Reference proteome</keyword>
<keyword evidence="1" id="KW-0325">Glycoprotein</keyword>
<dbReference type="SUPFAM" id="SSF54452">
    <property type="entry name" value="MHC antigen-recognition domain"/>
    <property type="match status" value="1"/>
</dbReference>
<dbReference type="GO" id="GO:0009897">
    <property type="term" value="C:external side of plasma membrane"/>
    <property type="evidence" value="ECO:0007669"/>
    <property type="project" value="TreeGrafter"/>
</dbReference>
<evidence type="ECO:0000259" key="2">
    <source>
        <dbReference type="PROSITE" id="PS50008"/>
    </source>
</evidence>
<evidence type="ECO:0000256" key="1">
    <source>
        <dbReference type="ARBA" id="ARBA00023180"/>
    </source>
</evidence>
<dbReference type="Ensembl" id="ENSLBET00000009576.1">
    <property type="protein sequence ID" value="ENSLBEP00000009085.1"/>
    <property type="gene ID" value="ENSLBEG00000007034.1"/>
</dbReference>
<dbReference type="Pfam" id="PF00129">
    <property type="entry name" value="MHC_I"/>
    <property type="match status" value="1"/>
</dbReference>
<dbReference type="PANTHER" id="PTHR16675:SF237">
    <property type="entry name" value="MHC CLASS I ANTIGEN TRANSCRIPT VARIANT 1-RELATED"/>
    <property type="match status" value="1"/>
</dbReference>
<evidence type="ECO:0000313" key="3">
    <source>
        <dbReference type="Ensembl" id="ENSLBEP00000009085.1"/>
    </source>
</evidence>
<dbReference type="Gene3D" id="3.30.500.10">
    <property type="entry name" value="MHC class I-like antigen recognition-like"/>
    <property type="match status" value="1"/>
</dbReference>
<reference evidence="3" key="1">
    <citation type="submission" date="2025-08" db="UniProtKB">
        <authorList>
            <consortium name="Ensembl"/>
        </authorList>
    </citation>
    <scope>IDENTIFICATION</scope>
</reference>
<dbReference type="PROSITE" id="PS50008">
    <property type="entry name" value="PIPLC_Y_DOMAIN"/>
    <property type="match status" value="1"/>
</dbReference>
<dbReference type="GO" id="GO:0035556">
    <property type="term" value="P:intracellular signal transduction"/>
    <property type="evidence" value="ECO:0007669"/>
    <property type="project" value="InterPro"/>
</dbReference>
<proteinExistence type="predicted"/>
<dbReference type="GO" id="GO:0006955">
    <property type="term" value="P:immune response"/>
    <property type="evidence" value="ECO:0007669"/>
    <property type="project" value="TreeGrafter"/>
</dbReference>
<accession>A0A3Q3LJU0</accession>
<organism evidence="3 4">
    <name type="scientific">Labrus bergylta</name>
    <name type="common">ballan wrasse</name>
    <dbReference type="NCBI Taxonomy" id="56723"/>
    <lineage>
        <taxon>Eukaryota</taxon>
        <taxon>Metazoa</taxon>
        <taxon>Chordata</taxon>
        <taxon>Craniata</taxon>
        <taxon>Vertebrata</taxon>
        <taxon>Euteleostomi</taxon>
        <taxon>Actinopterygii</taxon>
        <taxon>Neopterygii</taxon>
        <taxon>Teleostei</taxon>
        <taxon>Neoteleostei</taxon>
        <taxon>Acanthomorphata</taxon>
        <taxon>Eupercaria</taxon>
        <taxon>Labriformes</taxon>
        <taxon>Labridae</taxon>
        <taxon>Labrus</taxon>
    </lineage>
</organism>
<dbReference type="GO" id="GO:0005615">
    <property type="term" value="C:extracellular space"/>
    <property type="evidence" value="ECO:0007669"/>
    <property type="project" value="TreeGrafter"/>
</dbReference>
<dbReference type="GO" id="GO:0004435">
    <property type="term" value="F:phosphatidylinositol-4,5-bisphosphate phospholipase C activity"/>
    <property type="evidence" value="ECO:0007669"/>
    <property type="project" value="InterPro"/>
</dbReference>
<dbReference type="InterPro" id="IPR011161">
    <property type="entry name" value="MHC_I-like_Ag-recog"/>
</dbReference>
<dbReference type="InterPro" id="IPR011162">
    <property type="entry name" value="MHC_I/II-like_Ag-recog"/>
</dbReference>
<evidence type="ECO:0000313" key="4">
    <source>
        <dbReference type="Proteomes" id="UP000261660"/>
    </source>
</evidence>
<dbReference type="InterPro" id="IPR037055">
    <property type="entry name" value="MHC_I-like_Ag-recog_sf"/>
</dbReference>
<dbReference type="InParanoid" id="A0A3Q3LJU0"/>
<dbReference type="InterPro" id="IPR001711">
    <property type="entry name" value="PLipase_C_Pinositol-sp_Y"/>
</dbReference>
<name>A0A3Q3LJU0_9LABR</name>
<reference evidence="3" key="2">
    <citation type="submission" date="2025-09" db="UniProtKB">
        <authorList>
            <consortium name="Ensembl"/>
        </authorList>
    </citation>
    <scope>IDENTIFICATION</scope>
</reference>
<dbReference type="AlphaFoldDB" id="A0A3Q3LJU0"/>
<sequence length="111" mass="13224">MVDDFQVEYYDSNTKRFVPKQDWMKKATEDDADYWEKETELSKVKQQTFKVNLDIAKRRFNQTGGLFIIQFILKKDYFDLDLLRLSLLSFKLVLYSADKNEILLHLRCSAG</sequence>
<dbReference type="GeneTree" id="ENSGT00940000175658"/>
<dbReference type="GO" id="GO:0006629">
    <property type="term" value="P:lipid metabolic process"/>
    <property type="evidence" value="ECO:0007669"/>
    <property type="project" value="InterPro"/>
</dbReference>
<feature type="domain" description="PI-PLC Y-box" evidence="2">
    <location>
        <begin position="7"/>
        <end position="78"/>
    </location>
</feature>
<dbReference type="InterPro" id="IPR050208">
    <property type="entry name" value="MHC_class-I_related"/>
</dbReference>
<dbReference type="PANTHER" id="PTHR16675">
    <property type="entry name" value="MHC CLASS I-RELATED"/>
    <property type="match status" value="1"/>
</dbReference>
<protein>
    <recommendedName>
        <fullName evidence="2">PI-PLC Y-box domain-containing protein</fullName>
    </recommendedName>
</protein>
<dbReference type="Proteomes" id="UP000261660">
    <property type="component" value="Unplaced"/>
</dbReference>